<accession>A0A5B7GIJ8</accession>
<dbReference type="InterPro" id="IPR050236">
    <property type="entry name" value="Ser_Thr_kinase_AGC"/>
</dbReference>
<evidence type="ECO:0000313" key="12">
    <source>
        <dbReference type="Proteomes" id="UP000324222"/>
    </source>
</evidence>
<dbReference type="PANTHER" id="PTHR24356:SF407">
    <property type="entry name" value="RAC SERINE_THREONINE-PROTEIN KINASE"/>
    <property type="match status" value="1"/>
</dbReference>
<dbReference type="InterPro" id="IPR011009">
    <property type="entry name" value="Kinase-like_dom_sf"/>
</dbReference>
<sequence length="203" mass="22057">MDQRVHSTSVRCGHGVWLGSRISHTLDNFEFLKLLGKGTFGKVILCREKSSNHFYAIKILRKDVIIERDEVVHTLTENRVLQVVDHPFLTLQPRLGPFRASADSPFLLPLSALFALFLFIFPLETSDVEGSAVAGSAGFTGLKKEDMEEGPAVAESTHFTGLKKEDMEEGPAVEPSAAYVERPAVAGSAGVTGTACLTGLKNE</sequence>
<evidence type="ECO:0000313" key="11">
    <source>
        <dbReference type="EMBL" id="MPC57329.1"/>
    </source>
</evidence>
<gene>
    <name evidence="11" type="primary">Akt1_2</name>
    <name evidence="11" type="ORF">E2C01_051308</name>
</gene>
<comment type="catalytic activity">
    <reaction evidence="8">
        <text>L-seryl-[protein] + ATP = O-phospho-L-seryl-[protein] + ADP + H(+)</text>
        <dbReference type="Rhea" id="RHEA:17989"/>
        <dbReference type="Rhea" id="RHEA-COMP:9863"/>
        <dbReference type="Rhea" id="RHEA-COMP:11604"/>
        <dbReference type="ChEBI" id="CHEBI:15378"/>
        <dbReference type="ChEBI" id="CHEBI:29999"/>
        <dbReference type="ChEBI" id="CHEBI:30616"/>
        <dbReference type="ChEBI" id="CHEBI:83421"/>
        <dbReference type="ChEBI" id="CHEBI:456216"/>
        <dbReference type="EC" id="2.7.11.1"/>
    </reaction>
</comment>
<dbReference type="GO" id="GO:0035556">
    <property type="term" value="P:intracellular signal transduction"/>
    <property type="evidence" value="ECO:0007669"/>
    <property type="project" value="TreeGrafter"/>
</dbReference>
<evidence type="ECO:0000256" key="7">
    <source>
        <dbReference type="ARBA" id="ARBA00047899"/>
    </source>
</evidence>
<dbReference type="SUPFAM" id="SSF56112">
    <property type="entry name" value="Protein kinase-like (PK-like)"/>
    <property type="match status" value="1"/>
</dbReference>
<evidence type="ECO:0000256" key="2">
    <source>
        <dbReference type="ARBA" id="ARBA00022527"/>
    </source>
</evidence>
<keyword evidence="3" id="KW-0808">Transferase</keyword>
<dbReference type="OrthoDB" id="63267at2759"/>
<protein>
    <recommendedName>
        <fullName evidence="1">non-specific serine/threonine protein kinase</fullName>
        <ecNumber evidence="1">2.7.11.1</ecNumber>
    </recommendedName>
</protein>
<evidence type="ECO:0000256" key="5">
    <source>
        <dbReference type="ARBA" id="ARBA00022777"/>
    </source>
</evidence>
<dbReference type="GO" id="GO:0004674">
    <property type="term" value="F:protein serine/threonine kinase activity"/>
    <property type="evidence" value="ECO:0007669"/>
    <property type="project" value="UniProtKB-KW"/>
</dbReference>
<evidence type="ECO:0000256" key="4">
    <source>
        <dbReference type="ARBA" id="ARBA00022741"/>
    </source>
</evidence>
<evidence type="ECO:0000256" key="3">
    <source>
        <dbReference type="ARBA" id="ARBA00022679"/>
    </source>
</evidence>
<dbReference type="Proteomes" id="UP000324222">
    <property type="component" value="Unassembled WGS sequence"/>
</dbReference>
<proteinExistence type="predicted"/>
<dbReference type="InterPro" id="IPR000719">
    <property type="entry name" value="Prot_kinase_dom"/>
</dbReference>
<dbReference type="EMBL" id="VSRR010014695">
    <property type="protein sequence ID" value="MPC57329.1"/>
    <property type="molecule type" value="Genomic_DNA"/>
</dbReference>
<dbReference type="InterPro" id="IPR017441">
    <property type="entry name" value="Protein_kinase_ATP_BS"/>
</dbReference>
<dbReference type="PROSITE" id="PS00107">
    <property type="entry name" value="PROTEIN_KINASE_ATP"/>
    <property type="match status" value="1"/>
</dbReference>
<name>A0A5B7GIJ8_PORTR</name>
<keyword evidence="6 9" id="KW-0067">ATP-binding</keyword>
<keyword evidence="5 11" id="KW-0418">Kinase</keyword>
<comment type="caution">
    <text evidence="11">The sequence shown here is derived from an EMBL/GenBank/DDBJ whole genome shotgun (WGS) entry which is preliminary data.</text>
</comment>
<keyword evidence="2" id="KW-0723">Serine/threonine-protein kinase</keyword>
<comment type="catalytic activity">
    <reaction evidence="7">
        <text>L-threonyl-[protein] + ATP = O-phospho-L-threonyl-[protein] + ADP + H(+)</text>
        <dbReference type="Rhea" id="RHEA:46608"/>
        <dbReference type="Rhea" id="RHEA-COMP:11060"/>
        <dbReference type="Rhea" id="RHEA-COMP:11605"/>
        <dbReference type="ChEBI" id="CHEBI:15378"/>
        <dbReference type="ChEBI" id="CHEBI:30013"/>
        <dbReference type="ChEBI" id="CHEBI:30616"/>
        <dbReference type="ChEBI" id="CHEBI:61977"/>
        <dbReference type="ChEBI" id="CHEBI:456216"/>
        <dbReference type="EC" id="2.7.11.1"/>
    </reaction>
</comment>
<evidence type="ECO:0000256" key="8">
    <source>
        <dbReference type="ARBA" id="ARBA00048679"/>
    </source>
</evidence>
<dbReference type="Gene3D" id="3.30.200.20">
    <property type="entry name" value="Phosphorylase Kinase, domain 1"/>
    <property type="match status" value="1"/>
</dbReference>
<reference evidence="11 12" key="1">
    <citation type="submission" date="2019-05" db="EMBL/GenBank/DDBJ databases">
        <title>Another draft genome of Portunus trituberculatus and its Hox gene families provides insights of decapod evolution.</title>
        <authorList>
            <person name="Jeong J.-H."/>
            <person name="Song I."/>
            <person name="Kim S."/>
            <person name="Choi T."/>
            <person name="Kim D."/>
            <person name="Ryu S."/>
            <person name="Kim W."/>
        </authorList>
    </citation>
    <scope>NUCLEOTIDE SEQUENCE [LARGE SCALE GENOMIC DNA]</scope>
    <source>
        <tissue evidence="11">Muscle</tissue>
    </source>
</reference>
<evidence type="ECO:0000259" key="10">
    <source>
        <dbReference type="Pfam" id="PF00069"/>
    </source>
</evidence>
<dbReference type="PANTHER" id="PTHR24356">
    <property type="entry name" value="SERINE/THREONINE-PROTEIN KINASE"/>
    <property type="match status" value="1"/>
</dbReference>
<evidence type="ECO:0000256" key="1">
    <source>
        <dbReference type="ARBA" id="ARBA00012513"/>
    </source>
</evidence>
<dbReference type="Pfam" id="PF00069">
    <property type="entry name" value="Pkinase"/>
    <property type="match status" value="1"/>
</dbReference>
<feature type="domain" description="Protein kinase" evidence="10">
    <location>
        <begin position="29"/>
        <end position="89"/>
    </location>
</feature>
<dbReference type="EC" id="2.7.11.1" evidence="1"/>
<dbReference type="AlphaFoldDB" id="A0A5B7GIJ8"/>
<dbReference type="GO" id="GO:0005524">
    <property type="term" value="F:ATP binding"/>
    <property type="evidence" value="ECO:0007669"/>
    <property type="project" value="UniProtKB-UniRule"/>
</dbReference>
<keyword evidence="12" id="KW-1185">Reference proteome</keyword>
<feature type="binding site" evidence="9">
    <location>
        <position position="58"/>
    </location>
    <ligand>
        <name>ATP</name>
        <dbReference type="ChEBI" id="CHEBI:30616"/>
    </ligand>
</feature>
<evidence type="ECO:0000256" key="9">
    <source>
        <dbReference type="PROSITE-ProRule" id="PRU10141"/>
    </source>
</evidence>
<organism evidence="11 12">
    <name type="scientific">Portunus trituberculatus</name>
    <name type="common">Swimming crab</name>
    <name type="synonym">Neptunus trituberculatus</name>
    <dbReference type="NCBI Taxonomy" id="210409"/>
    <lineage>
        <taxon>Eukaryota</taxon>
        <taxon>Metazoa</taxon>
        <taxon>Ecdysozoa</taxon>
        <taxon>Arthropoda</taxon>
        <taxon>Crustacea</taxon>
        <taxon>Multicrustacea</taxon>
        <taxon>Malacostraca</taxon>
        <taxon>Eumalacostraca</taxon>
        <taxon>Eucarida</taxon>
        <taxon>Decapoda</taxon>
        <taxon>Pleocyemata</taxon>
        <taxon>Brachyura</taxon>
        <taxon>Eubrachyura</taxon>
        <taxon>Portunoidea</taxon>
        <taxon>Portunidae</taxon>
        <taxon>Portuninae</taxon>
        <taxon>Portunus</taxon>
    </lineage>
</organism>
<evidence type="ECO:0000256" key="6">
    <source>
        <dbReference type="ARBA" id="ARBA00022840"/>
    </source>
</evidence>
<keyword evidence="4 9" id="KW-0547">Nucleotide-binding</keyword>